<evidence type="ECO:0000313" key="2">
    <source>
        <dbReference type="Proteomes" id="UP000644010"/>
    </source>
</evidence>
<accession>A0ABR7EAM6</accession>
<dbReference type="Proteomes" id="UP000644010">
    <property type="component" value="Unassembled WGS sequence"/>
</dbReference>
<protein>
    <recommendedName>
        <fullName evidence="3">Transposase</fullName>
    </recommendedName>
</protein>
<sequence>MKKAAYLLPPTQRIIARFINLSNWVTWSHKMQEIYHTLSAEEKQIYSFIPANASFIDELREVMCCIEAVESICKHEGLSQSSVLKCQLHIRKTLAKGNQRMIKLACDVLSFLKSEVAMIESDQDVRNNSSDIIESVFGTYKKRKSPNKLYGVTPFILFLPAHIQLLKDRDTKNFLFKERLERIRLKDINEWASKKLSPNLVSMRNQTLKKVC</sequence>
<comment type="caution">
    <text evidence="1">The sequence shown here is derived from an EMBL/GenBank/DDBJ whole genome shotgun (WGS) entry which is preliminary data.</text>
</comment>
<evidence type="ECO:0000313" key="1">
    <source>
        <dbReference type="EMBL" id="MBC5646718.1"/>
    </source>
</evidence>
<reference evidence="1 2" key="1">
    <citation type="submission" date="2020-08" db="EMBL/GenBank/DDBJ databases">
        <title>Genome public.</title>
        <authorList>
            <person name="Liu C."/>
            <person name="Sun Q."/>
        </authorList>
    </citation>
    <scope>NUCLEOTIDE SEQUENCE [LARGE SCALE GENOMIC DNA]</scope>
    <source>
        <strain evidence="1 2">BX2</strain>
    </source>
</reference>
<proteinExistence type="predicted"/>
<evidence type="ECO:0008006" key="3">
    <source>
        <dbReference type="Google" id="ProtNLM"/>
    </source>
</evidence>
<organism evidence="1 2">
    <name type="scientific">Parabacteroides segnis</name>
    <dbReference type="NCBI Taxonomy" id="2763058"/>
    <lineage>
        <taxon>Bacteria</taxon>
        <taxon>Pseudomonadati</taxon>
        <taxon>Bacteroidota</taxon>
        <taxon>Bacteroidia</taxon>
        <taxon>Bacteroidales</taxon>
        <taxon>Tannerellaceae</taxon>
        <taxon>Parabacteroides</taxon>
    </lineage>
</organism>
<name>A0ABR7EAM6_9BACT</name>
<dbReference type="EMBL" id="JACOOI010000108">
    <property type="protein sequence ID" value="MBC5646718.1"/>
    <property type="molecule type" value="Genomic_DNA"/>
</dbReference>
<gene>
    <name evidence="1" type="ORF">H8S77_28130</name>
</gene>
<keyword evidence="2" id="KW-1185">Reference proteome</keyword>